<gene>
    <name evidence="15" type="primary">cls</name>
    <name evidence="14" type="ORF">Ga0058931_3082</name>
    <name evidence="15" type="ORF">HLUCCA05_05210</name>
</gene>
<dbReference type="STRING" id="1666912.Ga0058931_3082"/>
<keyword evidence="17" id="KW-1185">Reference proteome</keyword>
<evidence type="ECO:0000256" key="9">
    <source>
        <dbReference type="ARBA" id="ARBA00022989"/>
    </source>
</evidence>
<evidence type="ECO:0000313" key="15">
    <source>
        <dbReference type="EMBL" id="KPP90813.1"/>
    </source>
</evidence>
<dbReference type="Proteomes" id="UP000182045">
    <property type="component" value="Unassembled WGS sequence"/>
</dbReference>
<dbReference type="RefSeq" id="WP_072247093.1">
    <property type="nucleotide sequence ID" value="NZ_FBYC01000004.1"/>
</dbReference>
<dbReference type="PANTHER" id="PTHR21248:SF22">
    <property type="entry name" value="PHOSPHOLIPASE D"/>
    <property type="match status" value="1"/>
</dbReference>
<evidence type="ECO:0000256" key="7">
    <source>
        <dbReference type="ARBA" id="ARBA00022692"/>
    </source>
</evidence>
<dbReference type="SUPFAM" id="SSF56024">
    <property type="entry name" value="Phospholipase D/nuclease"/>
    <property type="match status" value="2"/>
</dbReference>
<evidence type="ECO:0000256" key="4">
    <source>
        <dbReference type="ARBA" id="ARBA00022475"/>
    </source>
</evidence>
<keyword evidence="5" id="KW-0964">Secreted</keyword>
<dbReference type="SMART" id="SM00155">
    <property type="entry name" value="PLDc"/>
    <property type="match status" value="2"/>
</dbReference>
<feature type="domain" description="PLD phosphodiesterase" evidence="13">
    <location>
        <begin position="211"/>
        <end position="238"/>
    </location>
</feature>
<comment type="function">
    <text evidence="1">Could be a virulence factor.</text>
</comment>
<evidence type="ECO:0000256" key="11">
    <source>
        <dbReference type="NCBIfam" id="TIGR04265"/>
    </source>
</evidence>
<evidence type="ECO:0000256" key="10">
    <source>
        <dbReference type="ARBA" id="ARBA00023136"/>
    </source>
</evidence>
<dbReference type="PANTHER" id="PTHR21248">
    <property type="entry name" value="CARDIOLIPIN SYNTHASE"/>
    <property type="match status" value="1"/>
</dbReference>
<dbReference type="InterPro" id="IPR001736">
    <property type="entry name" value="PLipase_D/transphosphatidylase"/>
</dbReference>
<evidence type="ECO:0000256" key="8">
    <source>
        <dbReference type="ARBA" id="ARBA00022737"/>
    </source>
</evidence>
<evidence type="ECO:0000256" key="6">
    <source>
        <dbReference type="ARBA" id="ARBA00022679"/>
    </source>
</evidence>
<dbReference type="GO" id="GO:0008808">
    <property type="term" value="F:cardiolipin synthase activity"/>
    <property type="evidence" value="ECO:0007669"/>
    <property type="project" value="UniProtKB-UniRule"/>
</dbReference>
<reference evidence="15 16" key="1">
    <citation type="submission" date="2015-09" db="EMBL/GenBank/DDBJ databases">
        <title>Identification and resolution of microdiversity through metagenomic sequencing of parallel consortia.</title>
        <authorList>
            <person name="Nelson W.C."/>
            <person name="Romine M.F."/>
            <person name="Lindemann S.R."/>
        </authorList>
    </citation>
    <scope>NUCLEOTIDE SEQUENCE [LARGE SCALE GENOMIC DNA]</scope>
    <source>
        <strain evidence="15">HL-91</strain>
    </source>
</reference>
<proteinExistence type="predicted"/>
<dbReference type="InterPro" id="IPR025202">
    <property type="entry name" value="PLD-like_dom"/>
</dbReference>
<dbReference type="NCBIfam" id="TIGR04265">
    <property type="entry name" value="bac_cardiolipin"/>
    <property type="match status" value="1"/>
</dbReference>
<dbReference type="PROSITE" id="PS50035">
    <property type="entry name" value="PLD"/>
    <property type="match status" value="2"/>
</dbReference>
<evidence type="ECO:0000313" key="14">
    <source>
        <dbReference type="EMBL" id="CUX83607.1"/>
    </source>
</evidence>
<dbReference type="EMBL" id="LJSG01000016">
    <property type="protein sequence ID" value="KPP90813.1"/>
    <property type="molecule type" value="Genomic_DNA"/>
</dbReference>
<dbReference type="EC" id="2.7.8.-" evidence="11"/>
<keyword evidence="8" id="KW-0677">Repeat</keyword>
<comment type="subcellular location">
    <subcellularLocation>
        <location evidence="2">Cell membrane</location>
    </subcellularLocation>
    <subcellularLocation>
        <location evidence="3">Secreted</location>
    </subcellularLocation>
</comment>
<comment type="caution">
    <text evidence="15">The sequence shown here is derived from an EMBL/GenBank/DDBJ whole genome shotgun (WGS) entry which is preliminary data.</text>
</comment>
<dbReference type="GO" id="GO:0005576">
    <property type="term" value="C:extracellular region"/>
    <property type="evidence" value="ECO:0007669"/>
    <property type="project" value="UniProtKB-SubCell"/>
</dbReference>
<dbReference type="GO" id="GO:0005886">
    <property type="term" value="C:plasma membrane"/>
    <property type="evidence" value="ECO:0007669"/>
    <property type="project" value="UniProtKB-SubCell"/>
</dbReference>
<sequence>MPSIWVLLVFVVQAAFVLRALLRSGLTPSARLAWVTIILALPVVGLGAYALFGEIRMARAQRERIRDIRHRLNAAQIGQDSPRAEISGPARPAFAAGQATSQFPPVAGNLLTLLPEGDAMMNDIISAIDAAHDHVHMLYYIWLPDDTGTRMAQALCGASRRGVTCRVLVDDHGARHLIRSALWRQMAAAGVALQRAAPLGNPFISLLFGRIDLRNHRKIVVVDNRLSWVGSRNCADAAFAIKRRFAPWVDILVRLEGPVVRQQQAVFVQDWMTHHAEDLSATLSAPLVDAPPGAVTAQVISSGPDDVQTTPADALCAMIYAATERLTMTTPYYVPDQSLHVAICSAAERGVAVNLVLPARNDSAIVGAASESLLPELLHAGVHVHLFRPGLIHSKIVTVDGQFAMLGTANLDHRSFDLNYENSLLLACPAFTAELDMRQQSYVDRATPLDRADVAAWPLWRRLRNNTIALASPLL</sequence>
<dbReference type="Proteomes" id="UP000050413">
    <property type="component" value="Unassembled WGS sequence"/>
</dbReference>
<keyword evidence="4" id="KW-1003">Cell membrane</keyword>
<protein>
    <recommendedName>
        <fullName evidence="11">Cardiolipin synthase</fullName>
        <ecNumber evidence="11">2.7.8.-</ecNumber>
    </recommendedName>
</protein>
<dbReference type="GO" id="GO:0032049">
    <property type="term" value="P:cardiolipin biosynthetic process"/>
    <property type="evidence" value="ECO:0007669"/>
    <property type="project" value="UniProtKB-UniRule"/>
</dbReference>
<evidence type="ECO:0000256" key="12">
    <source>
        <dbReference type="SAM" id="Phobius"/>
    </source>
</evidence>
<reference evidence="14 17" key="2">
    <citation type="submission" date="2016-01" db="EMBL/GenBank/DDBJ databases">
        <authorList>
            <person name="Varghese N."/>
        </authorList>
    </citation>
    <scope>NUCLEOTIDE SEQUENCE [LARGE SCALE GENOMIC DNA]</scope>
    <source>
        <strain evidence="14 17">HL-91</strain>
    </source>
</reference>
<dbReference type="AlphaFoldDB" id="A0A0P7VUN4"/>
<accession>A0A0P7VUN4</accession>
<keyword evidence="6" id="KW-0808">Transferase</keyword>
<evidence type="ECO:0000259" key="13">
    <source>
        <dbReference type="PROSITE" id="PS50035"/>
    </source>
</evidence>
<evidence type="ECO:0000256" key="5">
    <source>
        <dbReference type="ARBA" id="ARBA00022525"/>
    </source>
</evidence>
<dbReference type="EMBL" id="FBYC01000004">
    <property type="protein sequence ID" value="CUX83607.1"/>
    <property type="molecule type" value="Genomic_DNA"/>
</dbReference>
<evidence type="ECO:0000313" key="17">
    <source>
        <dbReference type="Proteomes" id="UP000182045"/>
    </source>
</evidence>
<evidence type="ECO:0000313" key="16">
    <source>
        <dbReference type="Proteomes" id="UP000050413"/>
    </source>
</evidence>
<dbReference type="InterPro" id="IPR022924">
    <property type="entry name" value="Cardiolipin_synthase"/>
</dbReference>
<dbReference type="Gene3D" id="3.30.870.10">
    <property type="entry name" value="Endonuclease Chain A"/>
    <property type="match status" value="2"/>
</dbReference>
<evidence type="ECO:0000256" key="2">
    <source>
        <dbReference type="ARBA" id="ARBA00004236"/>
    </source>
</evidence>
<feature type="domain" description="PLD phosphodiesterase" evidence="13">
    <location>
        <begin position="388"/>
        <end position="415"/>
    </location>
</feature>
<organism evidence="15 16">
    <name type="scientific">Roseibaca calidilacus</name>
    <dbReference type="NCBI Taxonomy" id="1666912"/>
    <lineage>
        <taxon>Bacteria</taxon>
        <taxon>Pseudomonadati</taxon>
        <taxon>Pseudomonadota</taxon>
        <taxon>Alphaproteobacteria</taxon>
        <taxon>Rhodobacterales</taxon>
        <taxon>Paracoccaceae</taxon>
        <taxon>Roseinatronobacter</taxon>
    </lineage>
</organism>
<dbReference type="OrthoDB" id="9762009at2"/>
<dbReference type="PATRIC" id="fig|1666912.4.peg.2795"/>
<keyword evidence="10 12" id="KW-0472">Membrane</keyword>
<evidence type="ECO:0000256" key="1">
    <source>
        <dbReference type="ARBA" id="ARBA00003145"/>
    </source>
</evidence>
<keyword evidence="7 12" id="KW-0812">Transmembrane</keyword>
<name>A0A0P7VUN4_9RHOB</name>
<keyword evidence="9 12" id="KW-1133">Transmembrane helix</keyword>
<dbReference type="CDD" id="cd09152">
    <property type="entry name" value="PLDc_EcCLS_like_1"/>
    <property type="match status" value="1"/>
</dbReference>
<dbReference type="Pfam" id="PF13091">
    <property type="entry name" value="PLDc_2"/>
    <property type="match status" value="2"/>
</dbReference>
<feature type="transmembrane region" description="Helical" evidence="12">
    <location>
        <begin position="33"/>
        <end position="52"/>
    </location>
</feature>
<evidence type="ECO:0000256" key="3">
    <source>
        <dbReference type="ARBA" id="ARBA00004613"/>
    </source>
</evidence>